<reference evidence="1" key="1">
    <citation type="journal article" date="2014" name="PLoS ONE">
        <title>Transcriptome-Based Identification of ABC Transporters in the Western Tarnished Plant Bug Lygus hesperus.</title>
        <authorList>
            <person name="Hull J.J."/>
            <person name="Chaney K."/>
            <person name="Geib S.M."/>
            <person name="Fabrick J.A."/>
            <person name="Brent C.S."/>
            <person name="Walsh D."/>
            <person name="Lavine L.C."/>
        </authorList>
    </citation>
    <scope>NUCLEOTIDE SEQUENCE</scope>
</reference>
<keyword evidence="1" id="KW-0413">Isomerase</keyword>
<dbReference type="EMBL" id="GBHO01024199">
    <property type="protein sequence ID" value="JAG19405.1"/>
    <property type="molecule type" value="Transcribed_RNA"/>
</dbReference>
<gene>
    <name evidence="1" type="primary">cyp15_0</name>
    <name evidence="2" type="synonym">cyp15_2</name>
    <name evidence="1" type="ORF">CM83_18124</name>
    <name evidence="2" type="ORF">g.35207</name>
</gene>
<organism evidence="1">
    <name type="scientific">Lygus hesperus</name>
    <name type="common">Western plant bug</name>
    <dbReference type="NCBI Taxonomy" id="30085"/>
    <lineage>
        <taxon>Eukaryota</taxon>
        <taxon>Metazoa</taxon>
        <taxon>Ecdysozoa</taxon>
        <taxon>Arthropoda</taxon>
        <taxon>Hexapoda</taxon>
        <taxon>Insecta</taxon>
        <taxon>Pterygota</taxon>
        <taxon>Neoptera</taxon>
        <taxon>Paraneoptera</taxon>
        <taxon>Hemiptera</taxon>
        <taxon>Heteroptera</taxon>
        <taxon>Panheteroptera</taxon>
        <taxon>Cimicomorpha</taxon>
        <taxon>Miridae</taxon>
        <taxon>Mirini</taxon>
        <taxon>Lygus</taxon>
    </lineage>
</organism>
<proteinExistence type="predicted"/>
<reference evidence="1" key="2">
    <citation type="submission" date="2014-07" db="EMBL/GenBank/DDBJ databases">
        <authorList>
            <person name="Hull J."/>
        </authorList>
    </citation>
    <scope>NUCLEOTIDE SEQUENCE</scope>
</reference>
<dbReference type="AlphaFoldDB" id="A0A0A9XQL7"/>
<protein>
    <submittedName>
        <fullName evidence="1">Peptidyl-prolyl cis-trans isomerase cyp15</fullName>
    </submittedName>
</protein>
<dbReference type="EMBL" id="GDHC01019516">
    <property type="protein sequence ID" value="JAP99112.1"/>
    <property type="molecule type" value="Transcribed_RNA"/>
</dbReference>
<name>A0A0A9XQL7_LYGHE</name>
<accession>A0A0A9XQL7</accession>
<evidence type="ECO:0000313" key="1">
    <source>
        <dbReference type="EMBL" id="JAG19405.1"/>
    </source>
</evidence>
<sequence>MDPIAFGRAKNAVLEKERYLVGMSLGTIPGGRHTVPYPQALFDQSDLFLLYPSIVGIKVVNIRTKQVVRVLGRNESTVAHFSAIALFQGRPSKSDVAAETALYIDTMIVPANTSKELQCFRALQDDPCIFASVLQDTYFCVFSTREPDDIATRNVGYVSFPSFAIPCTTTYPHTNKCAQNSESAARCAGWECSSGQWEASIVDVGRWQDGLRTRR</sequence>
<dbReference type="GO" id="GO:0016853">
    <property type="term" value="F:isomerase activity"/>
    <property type="evidence" value="ECO:0007669"/>
    <property type="project" value="UniProtKB-KW"/>
</dbReference>
<evidence type="ECO:0000313" key="2">
    <source>
        <dbReference type="EMBL" id="JAP99112.1"/>
    </source>
</evidence>
<reference evidence="2" key="3">
    <citation type="journal article" date="2016" name="Gigascience">
        <title>De novo construction of an expanded transcriptome assembly for the western tarnished plant bug, Lygus hesperus.</title>
        <authorList>
            <person name="Tassone E.E."/>
            <person name="Geib S.M."/>
            <person name="Hall B."/>
            <person name="Fabrick J.A."/>
            <person name="Brent C.S."/>
            <person name="Hull J.J."/>
        </authorList>
    </citation>
    <scope>NUCLEOTIDE SEQUENCE</scope>
</reference>